<evidence type="ECO:0000313" key="2">
    <source>
        <dbReference type="EMBL" id="TEU23050.1"/>
    </source>
</evidence>
<dbReference type="EMBL" id="SNTY01000088">
    <property type="protein sequence ID" value="TEU23050.1"/>
    <property type="molecule type" value="Genomic_DNA"/>
</dbReference>
<dbReference type="SUPFAM" id="SSF55120">
    <property type="entry name" value="Pseudouridine synthase"/>
    <property type="match status" value="1"/>
</dbReference>
<reference evidence="2 3" key="1">
    <citation type="submission" date="2019-03" db="EMBL/GenBank/DDBJ databases">
        <title>Alkanindiges illinoisensis: a potential pathogenic isolated from ascites of a gastric cancer patient with abdominal metastasis.</title>
        <authorList>
            <person name="Hu X."/>
            <person name="Yang B."/>
            <person name="Yan X."/>
            <person name="Lin L."/>
            <person name="Zhao H."/>
            <person name="Zhou F."/>
            <person name="Su B."/>
            <person name="Chen J."/>
            <person name="Rui Y."/>
            <person name="Wang Q."/>
            <person name="Zheng L."/>
        </authorList>
    </citation>
    <scope>NUCLEOTIDE SEQUENCE [LARGE SCALE GENOMIC DNA]</scope>
    <source>
        <strain evidence="2 3">NFYY 23406</strain>
    </source>
</reference>
<dbReference type="GO" id="GO:0000455">
    <property type="term" value="P:enzyme-directed rRNA pseudouridine synthesis"/>
    <property type="evidence" value="ECO:0007669"/>
    <property type="project" value="TreeGrafter"/>
</dbReference>
<dbReference type="InterPro" id="IPR006145">
    <property type="entry name" value="PsdUridine_synth_RsuA/RluA"/>
</dbReference>
<proteinExistence type="predicted"/>
<feature type="domain" description="Pseudouridine synthase RsuA/RluA-like" evidence="1">
    <location>
        <begin position="107"/>
        <end position="258"/>
    </location>
</feature>
<sequence>MHIPFKPPMIDGVSPSCVFLPSLKNLHNTNGGQNYTTIVEFLIQQFPQISKQIWLDRIEAQKIYQESGNLVQLDSPYVPNSKIYYYRELPYEEPIPFEEQILFQNDHLLVVDKPHFLPVTPTGRFVKQSLLVRLKQRLNCEDITPIHRLDRETAGVMLFSLQPQTRHLYQTLFQDRKVSKQYQAIAPYREDLLFPLDYQSHMVKGQPFFTMQEIEGPANSFTRIELLETRQVLSQHLARYQLYPLSGKQHQLRVHMAALGIPILNDPFYPAVQLKADNDYSAPLQLLAQRIAFVDPLTRQAVDYSSLQTLIL</sequence>
<dbReference type="AlphaFoldDB" id="A0A4Y7X8E0"/>
<dbReference type="InterPro" id="IPR020103">
    <property type="entry name" value="PsdUridine_synth_cat_dom_sf"/>
</dbReference>
<dbReference type="Pfam" id="PF00849">
    <property type="entry name" value="PseudoU_synth_2"/>
    <property type="match status" value="1"/>
</dbReference>
<dbReference type="GO" id="GO:0140098">
    <property type="term" value="F:catalytic activity, acting on RNA"/>
    <property type="evidence" value="ECO:0007669"/>
    <property type="project" value="UniProtKB-ARBA"/>
</dbReference>
<dbReference type="Gene3D" id="3.30.2350.10">
    <property type="entry name" value="Pseudouridine synthase"/>
    <property type="match status" value="1"/>
</dbReference>
<comment type="caution">
    <text evidence="2">The sequence shown here is derived from an EMBL/GenBank/DDBJ whole genome shotgun (WGS) entry which is preliminary data.</text>
</comment>
<dbReference type="GO" id="GO:0009982">
    <property type="term" value="F:pseudouridine synthase activity"/>
    <property type="evidence" value="ECO:0007669"/>
    <property type="project" value="InterPro"/>
</dbReference>
<accession>A0A4Y7X8E0</accession>
<dbReference type="OrthoDB" id="9807829at2"/>
<dbReference type="PANTHER" id="PTHR21600">
    <property type="entry name" value="MITOCHONDRIAL RNA PSEUDOURIDINE SYNTHASE"/>
    <property type="match status" value="1"/>
</dbReference>
<protein>
    <submittedName>
        <fullName evidence="2">Pseudouridylate synthase</fullName>
    </submittedName>
</protein>
<gene>
    <name evidence="2" type="ORF">E2B99_14225</name>
</gene>
<dbReference type="GO" id="GO:0003723">
    <property type="term" value="F:RNA binding"/>
    <property type="evidence" value="ECO:0007669"/>
    <property type="project" value="InterPro"/>
</dbReference>
<dbReference type="Proteomes" id="UP000297834">
    <property type="component" value="Unassembled WGS sequence"/>
</dbReference>
<dbReference type="InterPro" id="IPR050188">
    <property type="entry name" value="RluA_PseudoU_synthase"/>
</dbReference>
<keyword evidence="3" id="KW-1185">Reference proteome</keyword>
<dbReference type="RefSeq" id="WP_134245970.1">
    <property type="nucleotide sequence ID" value="NZ_SNTY01000088.1"/>
</dbReference>
<evidence type="ECO:0000313" key="3">
    <source>
        <dbReference type="Proteomes" id="UP000297834"/>
    </source>
</evidence>
<dbReference type="InterPro" id="IPR006224">
    <property type="entry name" value="PsdUridine_synth_RluA-like_CS"/>
</dbReference>
<evidence type="ECO:0000259" key="1">
    <source>
        <dbReference type="Pfam" id="PF00849"/>
    </source>
</evidence>
<organism evidence="2 3">
    <name type="scientific">Alkanindiges illinoisensis</name>
    <dbReference type="NCBI Taxonomy" id="197183"/>
    <lineage>
        <taxon>Bacteria</taxon>
        <taxon>Pseudomonadati</taxon>
        <taxon>Pseudomonadota</taxon>
        <taxon>Gammaproteobacteria</taxon>
        <taxon>Moraxellales</taxon>
        <taxon>Moraxellaceae</taxon>
        <taxon>Alkanindiges</taxon>
    </lineage>
</organism>
<dbReference type="PROSITE" id="PS01129">
    <property type="entry name" value="PSI_RLU"/>
    <property type="match status" value="1"/>
</dbReference>
<dbReference type="STRING" id="1120977.GCA_000619845_00909"/>
<dbReference type="PANTHER" id="PTHR21600:SF84">
    <property type="entry name" value="PSEUDOURIDINE SYNTHASE RSUA_RLUA-LIKE DOMAIN-CONTAINING PROTEIN"/>
    <property type="match status" value="1"/>
</dbReference>
<name>A0A4Y7X8E0_9GAMM</name>